<comment type="caution">
    <text evidence="1">The sequence shown here is derived from an EMBL/GenBank/DDBJ whole genome shotgun (WGS) entry which is preliminary data.</text>
</comment>
<dbReference type="EMBL" id="SHKY01000001">
    <property type="protein sequence ID" value="RZU51292.1"/>
    <property type="molecule type" value="Genomic_DNA"/>
</dbReference>
<gene>
    <name evidence="1" type="ORF">EV385_3103</name>
</gene>
<evidence type="ECO:0000313" key="1">
    <source>
        <dbReference type="EMBL" id="RZU51292.1"/>
    </source>
</evidence>
<organism evidence="1 2">
    <name type="scientific">Krasilnikovia cinnamomea</name>
    <dbReference type="NCBI Taxonomy" id="349313"/>
    <lineage>
        <taxon>Bacteria</taxon>
        <taxon>Bacillati</taxon>
        <taxon>Actinomycetota</taxon>
        <taxon>Actinomycetes</taxon>
        <taxon>Micromonosporales</taxon>
        <taxon>Micromonosporaceae</taxon>
        <taxon>Krasilnikovia</taxon>
    </lineage>
</organism>
<dbReference type="RefSeq" id="WP_130510079.1">
    <property type="nucleotide sequence ID" value="NZ_SHKY01000001.1"/>
</dbReference>
<dbReference type="OrthoDB" id="4485313at2"/>
<protein>
    <submittedName>
        <fullName evidence="1">Uncharacterized protein</fullName>
    </submittedName>
</protein>
<evidence type="ECO:0000313" key="2">
    <source>
        <dbReference type="Proteomes" id="UP000292564"/>
    </source>
</evidence>
<sequence>MESDLFVTYHTFGLVDGDRDWPADLPSPTNGLIHPYPGGALLYTGIHTGQVHVQVRTSPAPPAQLDDSRDWESIAEVSVDSPQGRLAVRSFENLPDLPVLSINGRGTYRVRAYALGRDTDIDGTATTPFEYYLIEVWPAPAAEATSYRSVDRYGDEVLHSMQAAANVSSTTDEPDGVTFEEWV</sequence>
<accession>A0A4Q7ZK48</accession>
<name>A0A4Q7ZK48_9ACTN</name>
<dbReference type="AlphaFoldDB" id="A0A4Q7ZK48"/>
<dbReference type="Proteomes" id="UP000292564">
    <property type="component" value="Unassembled WGS sequence"/>
</dbReference>
<reference evidence="1 2" key="1">
    <citation type="submission" date="2019-02" db="EMBL/GenBank/DDBJ databases">
        <title>Sequencing the genomes of 1000 actinobacteria strains.</title>
        <authorList>
            <person name="Klenk H.-P."/>
        </authorList>
    </citation>
    <scope>NUCLEOTIDE SEQUENCE [LARGE SCALE GENOMIC DNA]</scope>
    <source>
        <strain evidence="1 2">DSM 45162</strain>
    </source>
</reference>
<proteinExistence type="predicted"/>
<keyword evidence="2" id="KW-1185">Reference proteome</keyword>